<protein>
    <submittedName>
        <fullName evidence="1">Uncharacterized protein</fullName>
    </submittedName>
</protein>
<evidence type="ECO:0000313" key="1">
    <source>
        <dbReference type="EMBL" id="ANE03999.1"/>
    </source>
</evidence>
<organism evidence="1 2">
    <name type="scientific">Corynebacterium crudilactis</name>
    <dbReference type="NCBI Taxonomy" id="1652495"/>
    <lineage>
        <taxon>Bacteria</taxon>
        <taxon>Bacillati</taxon>
        <taxon>Actinomycetota</taxon>
        <taxon>Actinomycetes</taxon>
        <taxon>Mycobacteriales</taxon>
        <taxon>Corynebacteriaceae</taxon>
        <taxon>Corynebacterium</taxon>
    </lineage>
</organism>
<sequence length="69" mass="7959">MSRAWGRKIDPGEVYAEGLARLKQSKSFRWYAGCEQKSHSSMSNIPHTKTIFHLCMELLPFEMEVMAPN</sequence>
<reference evidence="1 2" key="1">
    <citation type="submission" date="2016-05" db="EMBL/GenBank/DDBJ databases">
        <title>Complete genome sequence of Corynebacterium crudilactis, a new Corynebacterium species isolated from raw cow's milk.</title>
        <authorList>
            <person name="Christian R."/>
            <person name="Zimmermann J."/>
            <person name="Lipski A."/>
            <person name="Kalinowski J."/>
        </authorList>
    </citation>
    <scope>NUCLEOTIDE SEQUENCE [LARGE SCALE GENOMIC DNA]</scope>
    <source>
        <strain evidence="1 2">JZ16</strain>
    </source>
</reference>
<dbReference type="Proteomes" id="UP000076929">
    <property type="component" value="Chromosome"/>
</dbReference>
<name>A0A172QTG5_9CORY</name>
<proteinExistence type="predicted"/>
<dbReference type="KEGG" id="ccjz:ccrud_07120"/>
<evidence type="ECO:0000313" key="2">
    <source>
        <dbReference type="Proteomes" id="UP000076929"/>
    </source>
</evidence>
<dbReference type="AlphaFoldDB" id="A0A172QTG5"/>
<dbReference type="STRING" id="1652495.ccrud_07120"/>
<keyword evidence="2" id="KW-1185">Reference proteome</keyword>
<accession>A0A172QTG5</accession>
<gene>
    <name evidence="1" type="ORF">ccrud_07120</name>
</gene>
<dbReference type="EMBL" id="CP015622">
    <property type="protein sequence ID" value="ANE03999.1"/>
    <property type="molecule type" value="Genomic_DNA"/>
</dbReference>